<feature type="coiled-coil region" evidence="1">
    <location>
        <begin position="122"/>
        <end position="149"/>
    </location>
</feature>
<accession>F2GCF0</accession>
<organism evidence="3 4">
    <name type="scientific">Alteromonas mediterranea (strain DSM 17117 / CIP 110805 / LMG 28347 / Deep ecotype)</name>
    <dbReference type="NCBI Taxonomy" id="1774373"/>
    <lineage>
        <taxon>Bacteria</taxon>
        <taxon>Pseudomonadati</taxon>
        <taxon>Pseudomonadota</taxon>
        <taxon>Gammaproteobacteria</taxon>
        <taxon>Alteromonadales</taxon>
        <taxon>Alteromonadaceae</taxon>
        <taxon>Alteromonas/Salinimonas group</taxon>
        <taxon>Alteromonas</taxon>
    </lineage>
</organism>
<dbReference type="EMBL" id="CP001103">
    <property type="protein sequence ID" value="AEA99106.1"/>
    <property type="molecule type" value="Genomic_DNA"/>
</dbReference>
<dbReference type="RefSeq" id="WP_012519398.1">
    <property type="nucleotide sequence ID" value="NC_011138.3"/>
</dbReference>
<feature type="domain" description="Nucleotide modification associated" evidence="2">
    <location>
        <begin position="2"/>
        <end position="173"/>
    </location>
</feature>
<evidence type="ECO:0000313" key="4">
    <source>
        <dbReference type="Proteomes" id="UP000001870"/>
    </source>
</evidence>
<name>F2GCF0_ALTMD</name>
<gene>
    <name evidence="3" type="ordered locus">MADE_1014860</name>
</gene>
<dbReference type="Proteomes" id="UP000001870">
    <property type="component" value="Chromosome"/>
</dbReference>
<keyword evidence="1" id="KW-0175">Coiled coil</keyword>
<sequence>MTLSKQNKVTIMGRVVKALFDQAFKDAEIKLNDAAKEMREASQKAFENIKACAPNSLKDFMSAKRAYIWDIKDCPGSPNTVYYADFEGVSAYHFSLSLENNLMNGFLVNPNTNEILCDREFLSRYNTVYEEAKNLAADLKQTAEKTELILSSVSTLNQLLETWPAARTSVPREMFAIEEARKAREKERREQAKRERVLREQKRKLELEEKLQDISDLDTRIFAASLAGDLDG</sequence>
<reference evidence="3 4" key="2">
    <citation type="journal article" date="2015" name="Antonie Van Leeuwenhoek">
        <title>Ecophysiological diversity of a novel member of the genus Alteromonas, and description of Alteromonas mediterranea sp. nov.</title>
        <authorList>
            <person name="Ivanova E.P."/>
            <person name="Lopez-Perez M."/>
            <person name="Zabalos M."/>
            <person name="Nguyen S.H."/>
            <person name="Webb H.K."/>
            <person name="Ryan J."/>
            <person name="Lagutin K."/>
            <person name="Vyssotski M."/>
            <person name="Crawford R.J."/>
            <person name="Rodriguez-Valera F."/>
        </authorList>
    </citation>
    <scope>NUCLEOTIDE SEQUENCE [LARGE SCALE GENOMIC DNA]</scope>
    <source>
        <strain evidence="4">DSM 17117 / CIP 110805 / LMG 28347 / Deep ecotype</strain>
    </source>
</reference>
<keyword evidence="4" id="KW-1185">Reference proteome</keyword>
<dbReference type="HOGENOM" id="CLU_1192776_0_0_6"/>
<dbReference type="InterPro" id="IPR040835">
    <property type="entry name" value="Nmad5"/>
</dbReference>
<feature type="coiled-coil region" evidence="1">
    <location>
        <begin position="175"/>
        <end position="217"/>
    </location>
</feature>
<dbReference type="AlphaFoldDB" id="F2GCF0"/>
<evidence type="ECO:0000313" key="3">
    <source>
        <dbReference type="EMBL" id="AEA99106.1"/>
    </source>
</evidence>
<dbReference type="KEGG" id="amc:MADE_1014860"/>
<proteinExistence type="predicted"/>
<dbReference type="Pfam" id="PF18757">
    <property type="entry name" value="Nmad5"/>
    <property type="match status" value="1"/>
</dbReference>
<reference evidence="3 4" key="1">
    <citation type="journal article" date="2008" name="ISME J.">
        <title>Comparative genomics of two ecotypes of the marine planktonic copiotroph Alteromonas macleodii suggests alternative lifestyles associated with different kinds of particulate organic matter.</title>
        <authorList>
            <person name="Ivars-Martinez E."/>
            <person name="Martin-Cuadrado A.B."/>
            <person name="D'Auria G."/>
            <person name="Mira A."/>
            <person name="Ferriera S."/>
            <person name="Johnson J."/>
            <person name="Friedman R."/>
            <person name="Rodriguez-Valera F."/>
        </authorList>
    </citation>
    <scope>NUCLEOTIDE SEQUENCE [LARGE SCALE GENOMIC DNA]</scope>
    <source>
        <strain evidence="4">DSM 17117 / CIP 110805 / LMG 28347 / Deep ecotype</strain>
    </source>
</reference>
<evidence type="ECO:0000256" key="1">
    <source>
        <dbReference type="SAM" id="Coils"/>
    </source>
</evidence>
<protein>
    <recommendedName>
        <fullName evidence="2">Nucleotide modification associated domain-containing protein</fullName>
    </recommendedName>
</protein>
<evidence type="ECO:0000259" key="2">
    <source>
        <dbReference type="Pfam" id="PF18757"/>
    </source>
</evidence>